<evidence type="ECO:0000313" key="4">
    <source>
        <dbReference type="Proteomes" id="UP000306102"/>
    </source>
</evidence>
<dbReference type="AlphaFoldDB" id="A0A4S4D2Y2"/>
<dbReference type="PANTHER" id="PTHR23160:SF19">
    <property type="entry name" value="MYOSIN HEAVY CHAIN-RELATED PROTEIN"/>
    <property type="match status" value="1"/>
</dbReference>
<comment type="caution">
    <text evidence="3">The sequence shown here is derived from an EMBL/GenBank/DDBJ whole genome shotgun (WGS) entry which is preliminary data.</text>
</comment>
<dbReference type="Proteomes" id="UP000306102">
    <property type="component" value="Unassembled WGS sequence"/>
</dbReference>
<proteinExistence type="predicted"/>
<reference evidence="3 4" key="1">
    <citation type="journal article" date="2018" name="Proc. Natl. Acad. Sci. U.S.A.">
        <title>Draft genome sequence of Camellia sinensis var. sinensis provides insights into the evolution of the tea genome and tea quality.</title>
        <authorList>
            <person name="Wei C."/>
            <person name="Yang H."/>
            <person name="Wang S."/>
            <person name="Zhao J."/>
            <person name="Liu C."/>
            <person name="Gao L."/>
            <person name="Xia E."/>
            <person name="Lu Y."/>
            <person name="Tai Y."/>
            <person name="She G."/>
            <person name="Sun J."/>
            <person name="Cao H."/>
            <person name="Tong W."/>
            <person name="Gao Q."/>
            <person name="Li Y."/>
            <person name="Deng W."/>
            <person name="Jiang X."/>
            <person name="Wang W."/>
            <person name="Chen Q."/>
            <person name="Zhang S."/>
            <person name="Li H."/>
            <person name="Wu J."/>
            <person name="Wang P."/>
            <person name="Li P."/>
            <person name="Shi C."/>
            <person name="Zheng F."/>
            <person name="Jian J."/>
            <person name="Huang B."/>
            <person name="Shan D."/>
            <person name="Shi M."/>
            <person name="Fang C."/>
            <person name="Yue Y."/>
            <person name="Li F."/>
            <person name="Li D."/>
            <person name="Wei S."/>
            <person name="Han B."/>
            <person name="Jiang C."/>
            <person name="Yin Y."/>
            <person name="Xia T."/>
            <person name="Zhang Z."/>
            <person name="Bennetzen J.L."/>
            <person name="Zhao S."/>
            <person name="Wan X."/>
        </authorList>
    </citation>
    <scope>NUCLEOTIDE SEQUENCE [LARGE SCALE GENOMIC DNA]</scope>
    <source>
        <strain evidence="4">cv. Shuchazao</strain>
        <tissue evidence="3">Leaf</tissue>
    </source>
</reference>
<dbReference type="PANTHER" id="PTHR23160">
    <property type="entry name" value="SYNAPTONEMAL COMPLEX PROTEIN-RELATED"/>
    <property type="match status" value="1"/>
</dbReference>
<gene>
    <name evidence="3" type="ORF">TEA_013763</name>
</gene>
<accession>A0A4S4D2Y2</accession>
<name>A0A4S4D2Y2_CAMSN</name>
<dbReference type="EMBL" id="SDRB02012799">
    <property type="protein sequence ID" value="THF96644.1"/>
    <property type="molecule type" value="Genomic_DNA"/>
</dbReference>
<feature type="coiled-coil region" evidence="2">
    <location>
        <begin position="227"/>
        <end position="336"/>
    </location>
</feature>
<feature type="coiled-coil region" evidence="2">
    <location>
        <begin position="4"/>
        <end position="171"/>
    </location>
</feature>
<protein>
    <submittedName>
        <fullName evidence="3">Uncharacterized protein</fullName>
    </submittedName>
</protein>
<organism evidence="3 4">
    <name type="scientific">Camellia sinensis var. sinensis</name>
    <name type="common">China tea</name>
    <dbReference type="NCBI Taxonomy" id="542762"/>
    <lineage>
        <taxon>Eukaryota</taxon>
        <taxon>Viridiplantae</taxon>
        <taxon>Streptophyta</taxon>
        <taxon>Embryophyta</taxon>
        <taxon>Tracheophyta</taxon>
        <taxon>Spermatophyta</taxon>
        <taxon>Magnoliopsida</taxon>
        <taxon>eudicotyledons</taxon>
        <taxon>Gunneridae</taxon>
        <taxon>Pentapetalae</taxon>
        <taxon>asterids</taxon>
        <taxon>Ericales</taxon>
        <taxon>Theaceae</taxon>
        <taxon>Camellia</taxon>
    </lineage>
</organism>
<evidence type="ECO:0000256" key="1">
    <source>
        <dbReference type="ARBA" id="ARBA00023054"/>
    </source>
</evidence>
<keyword evidence="1 2" id="KW-0175">Coiled coil</keyword>
<sequence length="399" mass="46305">MKSLKDAQIDIESERVKLRVAEARNKELERDLSMEKELIEQLQEELDKERSSLKQAIQEKSFLQEELDRESTKFGETQNLLQVKESELVEARLEIQRLKSERASLELVLEEKDSELFNVRKSLEEVNEEIIEFRTLVNSREDQLLQATNMLKQKEEHVETMRHELNDTKLKFSVAETVVERIVELTNKLVISVNDEDYEGLNEYDEMENKLLSPLLKKPTDNFKWQKKQLESELELTRVSLRMKETEVLAAQRALTIKDEELKMVLERLEARESELKKMKEEMIQDANDLRQLYTLAQERIGERSIGELGIEKLQLEAAQLEVEAATSALHKLAEMSQELLHKASLSVEADFDTDVQLSVVNDECFSEFKTEVARLSDLSERLVKEAGIIGDVNLVEVI</sequence>
<keyword evidence="4" id="KW-1185">Reference proteome</keyword>
<dbReference type="GO" id="GO:0007131">
    <property type="term" value="P:reciprocal meiotic recombination"/>
    <property type="evidence" value="ECO:0007669"/>
    <property type="project" value="TreeGrafter"/>
</dbReference>
<evidence type="ECO:0000256" key="2">
    <source>
        <dbReference type="SAM" id="Coils"/>
    </source>
</evidence>
<dbReference type="STRING" id="542762.A0A4S4D2Y2"/>
<evidence type="ECO:0000313" key="3">
    <source>
        <dbReference type="EMBL" id="THF96644.1"/>
    </source>
</evidence>